<dbReference type="InterPro" id="IPR000415">
    <property type="entry name" value="Nitroreductase-like"/>
</dbReference>
<dbReference type="PANTHER" id="PTHR23026:SF90">
    <property type="entry name" value="IODOTYROSINE DEIODINASE 1"/>
    <property type="match status" value="1"/>
</dbReference>
<evidence type="ECO:0000256" key="2">
    <source>
        <dbReference type="ARBA" id="ARBA00022643"/>
    </source>
</evidence>
<organism evidence="5 6">
    <name type="scientific">Saccharicrinis fermentans DSM 9555 = JCM 21142</name>
    <dbReference type="NCBI Taxonomy" id="869213"/>
    <lineage>
        <taxon>Bacteria</taxon>
        <taxon>Pseudomonadati</taxon>
        <taxon>Bacteroidota</taxon>
        <taxon>Bacteroidia</taxon>
        <taxon>Marinilabiliales</taxon>
        <taxon>Marinilabiliaceae</taxon>
        <taxon>Saccharicrinis</taxon>
    </lineage>
</organism>
<keyword evidence="2" id="KW-0288">FMN</keyword>
<dbReference type="STRING" id="869213.GCA_000517085_00297"/>
<keyword evidence="3" id="KW-0560">Oxidoreductase</keyword>
<dbReference type="CDD" id="cd20609">
    <property type="entry name" value="nitroreductase"/>
    <property type="match status" value="1"/>
</dbReference>
<comment type="caution">
    <text evidence="5">The sequence shown here is derived from an EMBL/GenBank/DDBJ whole genome shotgun (WGS) entry which is preliminary data.</text>
</comment>
<dbReference type="GO" id="GO:0016491">
    <property type="term" value="F:oxidoreductase activity"/>
    <property type="evidence" value="ECO:0007669"/>
    <property type="project" value="UniProtKB-KW"/>
</dbReference>
<accession>W7Y6M2</accession>
<evidence type="ECO:0000256" key="1">
    <source>
        <dbReference type="ARBA" id="ARBA00022630"/>
    </source>
</evidence>
<dbReference type="EMBL" id="BAMD01000020">
    <property type="protein sequence ID" value="GAF03288.1"/>
    <property type="molecule type" value="Genomic_DNA"/>
</dbReference>
<evidence type="ECO:0000256" key="3">
    <source>
        <dbReference type="ARBA" id="ARBA00023002"/>
    </source>
</evidence>
<dbReference type="Gene3D" id="3.40.109.10">
    <property type="entry name" value="NADH Oxidase"/>
    <property type="match status" value="1"/>
</dbReference>
<dbReference type="Pfam" id="PF00881">
    <property type="entry name" value="Nitroreductase"/>
    <property type="match status" value="1"/>
</dbReference>
<keyword evidence="1" id="KW-0285">Flavoprotein</keyword>
<dbReference type="Proteomes" id="UP000019402">
    <property type="component" value="Unassembled WGS sequence"/>
</dbReference>
<reference evidence="5 6" key="1">
    <citation type="journal article" date="2014" name="Genome Announc.">
        <title>Draft Genome Sequence of Cytophaga fermentans JCM 21142T, a Facultative Anaerobe Isolated from Marine Mud.</title>
        <authorList>
            <person name="Starns D."/>
            <person name="Oshima K."/>
            <person name="Suda W."/>
            <person name="Iino T."/>
            <person name="Yuki M."/>
            <person name="Inoue J."/>
            <person name="Kitamura K."/>
            <person name="Iida T."/>
            <person name="Darby A."/>
            <person name="Hattori M."/>
            <person name="Ohkuma M."/>
        </authorList>
    </citation>
    <scope>NUCLEOTIDE SEQUENCE [LARGE SCALE GENOMIC DNA]</scope>
    <source>
        <strain evidence="5 6">JCM 21142</strain>
    </source>
</reference>
<protein>
    <submittedName>
        <fullName evidence="5">Putative NAD(P)H nitroreductase</fullName>
    </submittedName>
</protein>
<dbReference type="PANTHER" id="PTHR23026">
    <property type="entry name" value="NADPH NITROREDUCTASE"/>
    <property type="match status" value="1"/>
</dbReference>
<evidence type="ECO:0000259" key="4">
    <source>
        <dbReference type="Pfam" id="PF00881"/>
    </source>
</evidence>
<dbReference type="InterPro" id="IPR050627">
    <property type="entry name" value="Nitroreductase/BluB"/>
</dbReference>
<name>W7Y6M2_9BACT</name>
<evidence type="ECO:0000313" key="5">
    <source>
        <dbReference type="EMBL" id="GAF03288.1"/>
    </source>
</evidence>
<dbReference type="InterPro" id="IPR029479">
    <property type="entry name" value="Nitroreductase"/>
</dbReference>
<gene>
    <name evidence="5" type="ORF">JCM21142_41956</name>
</gene>
<sequence>MLEKYKEDLIYCKIISDGSKTKIIMHFKELIKSRYAVRTYHENKVNPTLIKQVVNAGRLAPSAANRQPWKFIAVDDDEILNKIHAAYPREWFAKVPNLIIVYGNHEESWKRSFDGKDHCDIDTAIAIDHMTLAATELGLGTCWVCHFNPQLIQEVIQNEPYWEPMAILTIGYPVELKAPHKKRKTIEEVLSFNGW</sequence>
<proteinExistence type="predicted"/>
<dbReference type="SUPFAM" id="SSF55469">
    <property type="entry name" value="FMN-dependent nitroreductase-like"/>
    <property type="match status" value="1"/>
</dbReference>
<dbReference type="eggNOG" id="COG0778">
    <property type="taxonomic scope" value="Bacteria"/>
</dbReference>
<feature type="domain" description="Nitroreductase" evidence="4">
    <location>
        <begin position="31"/>
        <end position="172"/>
    </location>
</feature>
<dbReference type="AlphaFoldDB" id="W7Y6M2"/>
<keyword evidence="6" id="KW-1185">Reference proteome</keyword>
<evidence type="ECO:0000313" key="6">
    <source>
        <dbReference type="Proteomes" id="UP000019402"/>
    </source>
</evidence>